<dbReference type="EMBL" id="JBBUTH010000011">
    <property type="protein sequence ID" value="MEK8053135.1"/>
    <property type="molecule type" value="Genomic_DNA"/>
</dbReference>
<dbReference type="Proteomes" id="UP001365405">
    <property type="component" value="Unassembled WGS sequence"/>
</dbReference>
<protein>
    <submittedName>
        <fullName evidence="1">Uncharacterized protein</fullName>
    </submittedName>
</protein>
<comment type="caution">
    <text evidence="1">The sequence shown here is derived from an EMBL/GenBank/DDBJ whole genome shotgun (WGS) entry which is preliminary data.</text>
</comment>
<evidence type="ECO:0000313" key="2">
    <source>
        <dbReference type="Proteomes" id="UP001365405"/>
    </source>
</evidence>
<accession>A0ABU9CPP4</accession>
<proteinExistence type="predicted"/>
<dbReference type="RefSeq" id="WP_341412881.1">
    <property type="nucleotide sequence ID" value="NZ_JBBUTH010000011.1"/>
</dbReference>
<organism evidence="1 2">
    <name type="scientific">Pseudaquabacterium inlustre</name>
    <dbReference type="NCBI Taxonomy" id="2984192"/>
    <lineage>
        <taxon>Bacteria</taxon>
        <taxon>Pseudomonadati</taxon>
        <taxon>Pseudomonadota</taxon>
        <taxon>Betaproteobacteria</taxon>
        <taxon>Burkholderiales</taxon>
        <taxon>Sphaerotilaceae</taxon>
        <taxon>Pseudaquabacterium</taxon>
    </lineage>
</organism>
<evidence type="ECO:0000313" key="1">
    <source>
        <dbReference type="EMBL" id="MEK8053135.1"/>
    </source>
</evidence>
<reference evidence="1 2" key="1">
    <citation type="submission" date="2024-04" db="EMBL/GenBank/DDBJ databases">
        <title>Novel species of the genus Ideonella isolated from streams.</title>
        <authorList>
            <person name="Lu H."/>
        </authorList>
    </citation>
    <scope>NUCLEOTIDE SEQUENCE [LARGE SCALE GENOMIC DNA]</scope>
    <source>
        <strain evidence="1 2">DXS22W</strain>
    </source>
</reference>
<sequence>MQAHYAAEFSREQGCTEAEWLGWLPGAVRDQAWRLSAPGQATVDLPGGPLTIDWQTLPPRQIALIRMPRMQIHYRFAPATPEADREAFMRYFDLYMQRGGG</sequence>
<keyword evidence="2" id="KW-1185">Reference proteome</keyword>
<name>A0ABU9CPP4_9BURK</name>
<gene>
    <name evidence="1" type="ORF">AACH10_22970</name>
</gene>